<protein>
    <submittedName>
        <fullName evidence="1">Uncharacterized protein</fullName>
    </submittedName>
</protein>
<comment type="caution">
    <text evidence="1">The sequence shown here is derived from an EMBL/GenBank/DDBJ whole genome shotgun (WGS) entry which is preliminary data.</text>
</comment>
<dbReference type="EMBL" id="BARW01000531">
    <property type="protein sequence ID" value="GAI65772.1"/>
    <property type="molecule type" value="Genomic_DNA"/>
</dbReference>
<proteinExistence type="predicted"/>
<accession>X1QB96</accession>
<sequence>MSADQLKLQLYMKNMFSDLIYINSIIATELIKITENLAALRHGEEFLKKSSCLREHDALNREILGILDKYNKAPNEITRKERLEKHVLNHLEDSK</sequence>
<organism evidence="1">
    <name type="scientific">marine sediment metagenome</name>
    <dbReference type="NCBI Taxonomy" id="412755"/>
    <lineage>
        <taxon>unclassified sequences</taxon>
        <taxon>metagenomes</taxon>
        <taxon>ecological metagenomes</taxon>
    </lineage>
</organism>
<evidence type="ECO:0000313" key="1">
    <source>
        <dbReference type="EMBL" id="GAI65772.1"/>
    </source>
</evidence>
<reference evidence="1" key="1">
    <citation type="journal article" date="2014" name="Front. Microbiol.">
        <title>High frequency of phylogenetically diverse reductive dehalogenase-homologous genes in deep subseafloor sedimentary metagenomes.</title>
        <authorList>
            <person name="Kawai M."/>
            <person name="Futagami T."/>
            <person name="Toyoda A."/>
            <person name="Takaki Y."/>
            <person name="Nishi S."/>
            <person name="Hori S."/>
            <person name="Arai W."/>
            <person name="Tsubouchi T."/>
            <person name="Morono Y."/>
            <person name="Uchiyama I."/>
            <person name="Ito T."/>
            <person name="Fujiyama A."/>
            <person name="Inagaki F."/>
            <person name="Takami H."/>
        </authorList>
    </citation>
    <scope>NUCLEOTIDE SEQUENCE</scope>
    <source>
        <strain evidence="1">Expedition CK06-06</strain>
    </source>
</reference>
<name>X1QB96_9ZZZZ</name>
<dbReference type="AlphaFoldDB" id="X1QB96"/>
<gene>
    <name evidence="1" type="ORF">S12H4_02247</name>
</gene>